<feature type="non-terminal residue" evidence="2">
    <location>
        <position position="1"/>
    </location>
</feature>
<evidence type="ECO:0000256" key="1">
    <source>
        <dbReference type="SAM" id="MobiDB-lite"/>
    </source>
</evidence>
<dbReference type="AlphaFoldDB" id="A0A699UAI7"/>
<proteinExistence type="predicted"/>
<accession>A0A699UAI7</accession>
<name>A0A699UAI7_TANCI</name>
<feature type="non-terminal residue" evidence="2">
    <location>
        <position position="173"/>
    </location>
</feature>
<feature type="compositionally biased region" description="Basic and acidic residues" evidence="1">
    <location>
        <begin position="22"/>
        <end position="32"/>
    </location>
</feature>
<gene>
    <name evidence="2" type="ORF">Tci_890388</name>
</gene>
<comment type="caution">
    <text evidence="2">The sequence shown here is derived from an EMBL/GenBank/DDBJ whole genome shotgun (WGS) entry which is preliminary data.</text>
</comment>
<dbReference type="EMBL" id="BKCJ011307338">
    <property type="protein sequence ID" value="GFD18419.1"/>
    <property type="molecule type" value="Genomic_DNA"/>
</dbReference>
<feature type="compositionally biased region" description="Low complexity" evidence="1">
    <location>
        <begin position="1"/>
        <end position="12"/>
    </location>
</feature>
<evidence type="ECO:0000313" key="2">
    <source>
        <dbReference type="EMBL" id="GFD18419.1"/>
    </source>
</evidence>
<protein>
    <submittedName>
        <fullName evidence="2">Uncharacterized protein</fullName>
    </submittedName>
</protein>
<reference evidence="2" key="1">
    <citation type="journal article" date="2019" name="Sci. Rep.">
        <title>Draft genome of Tanacetum cinerariifolium, the natural source of mosquito coil.</title>
        <authorList>
            <person name="Yamashiro T."/>
            <person name="Shiraishi A."/>
            <person name="Satake H."/>
            <person name="Nakayama K."/>
        </authorList>
    </citation>
    <scope>NUCLEOTIDE SEQUENCE</scope>
</reference>
<organism evidence="2">
    <name type="scientific">Tanacetum cinerariifolium</name>
    <name type="common">Dalmatian daisy</name>
    <name type="synonym">Chrysanthemum cinerariifolium</name>
    <dbReference type="NCBI Taxonomy" id="118510"/>
    <lineage>
        <taxon>Eukaryota</taxon>
        <taxon>Viridiplantae</taxon>
        <taxon>Streptophyta</taxon>
        <taxon>Embryophyta</taxon>
        <taxon>Tracheophyta</taxon>
        <taxon>Spermatophyta</taxon>
        <taxon>Magnoliopsida</taxon>
        <taxon>eudicotyledons</taxon>
        <taxon>Gunneridae</taxon>
        <taxon>Pentapetalae</taxon>
        <taxon>asterids</taxon>
        <taxon>campanulids</taxon>
        <taxon>Asterales</taxon>
        <taxon>Asteraceae</taxon>
        <taxon>Asteroideae</taxon>
        <taxon>Anthemideae</taxon>
        <taxon>Anthemidinae</taxon>
        <taxon>Tanacetum</taxon>
    </lineage>
</organism>
<feature type="region of interest" description="Disordered" evidence="1">
    <location>
        <begin position="1"/>
        <end position="63"/>
    </location>
</feature>
<sequence length="173" mass="18650">DPQRAGRALRVVGAGGAHRHSLLQERPEHQVEPDVSAQDTLGAREGRSPPNADPGAGTTPPRHCRRDAWLVRVGGAAVFDPVGTLDRSGQSGGDLCHHRTVWRGAPFFPIPDRVCGHHHQHSPGEHRLQPVTAPFVDAARLAVARRRAAARRHAAAVCRLLVAVRYEGFAGPE</sequence>